<evidence type="ECO:0000256" key="2">
    <source>
        <dbReference type="ARBA" id="ARBA00022723"/>
    </source>
</evidence>
<sequence>MIRQPHPASLGQVQSPSMEIASNGQSPSKAEITTEAWLALIESCTSELPNEACGILACSQQPIAPDGLLRIDRIFPIRNASSSSKQTFTFDPKEWVQALLSIQKNRQSLVGFYHSHPTTAPVPSLADLEGMKYAPAASYWIVSLADSQHPVVQPYWFNGTAFIPLMFAQISV</sequence>
<protein>
    <submittedName>
        <fullName evidence="8">M67 family metallopeptidase</fullName>
    </submittedName>
</protein>
<feature type="region of interest" description="Disordered" evidence="6">
    <location>
        <begin position="1"/>
        <end position="27"/>
    </location>
</feature>
<evidence type="ECO:0000256" key="4">
    <source>
        <dbReference type="ARBA" id="ARBA00022833"/>
    </source>
</evidence>
<accession>A0ABW0W5D9</accession>
<feature type="domain" description="MPN" evidence="7">
    <location>
        <begin position="30"/>
        <end position="161"/>
    </location>
</feature>
<keyword evidence="2" id="KW-0479">Metal-binding</keyword>
<dbReference type="InterPro" id="IPR028090">
    <property type="entry name" value="JAB_dom_prok"/>
</dbReference>
<dbReference type="Proteomes" id="UP001596047">
    <property type="component" value="Unassembled WGS sequence"/>
</dbReference>
<evidence type="ECO:0000313" key="8">
    <source>
        <dbReference type="EMBL" id="MFC5653428.1"/>
    </source>
</evidence>
<dbReference type="EMBL" id="JBHSOW010000125">
    <property type="protein sequence ID" value="MFC5653428.1"/>
    <property type="molecule type" value="Genomic_DNA"/>
</dbReference>
<evidence type="ECO:0000256" key="6">
    <source>
        <dbReference type="SAM" id="MobiDB-lite"/>
    </source>
</evidence>
<feature type="compositionally biased region" description="Polar residues" evidence="6">
    <location>
        <begin position="11"/>
        <end position="27"/>
    </location>
</feature>
<dbReference type="Gene3D" id="3.40.140.10">
    <property type="entry name" value="Cytidine Deaminase, domain 2"/>
    <property type="match status" value="1"/>
</dbReference>
<organism evidence="8 9">
    <name type="scientific">Paenibacillus solisilvae</name>
    <dbReference type="NCBI Taxonomy" id="2486751"/>
    <lineage>
        <taxon>Bacteria</taxon>
        <taxon>Bacillati</taxon>
        <taxon>Bacillota</taxon>
        <taxon>Bacilli</taxon>
        <taxon>Bacillales</taxon>
        <taxon>Paenibacillaceae</taxon>
        <taxon>Paenibacillus</taxon>
    </lineage>
</organism>
<dbReference type="SUPFAM" id="SSF102712">
    <property type="entry name" value="JAB1/MPN domain"/>
    <property type="match status" value="1"/>
</dbReference>
<name>A0ABW0W5D9_9BACL</name>
<dbReference type="PANTHER" id="PTHR34858:SF1">
    <property type="entry name" value="CYSO-CYSTEINE PEPTIDASE"/>
    <property type="match status" value="1"/>
</dbReference>
<keyword evidence="9" id="KW-1185">Reference proteome</keyword>
<evidence type="ECO:0000256" key="3">
    <source>
        <dbReference type="ARBA" id="ARBA00022801"/>
    </source>
</evidence>
<dbReference type="Pfam" id="PF14464">
    <property type="entry name" value="Prok-JAB"/>
    <property type="match status" value="1"/>
</dbReference>
<evidence type="ECO:0000256" key="1">
    <source>
        <dbReference type="ARBA" id="ARBA00022670"/>
    </source>
</evidence>
<reference evidence="9" key="1">
    <citation type="journal article" date="2019" name="Int. J. Syst. Evol. Microbiol.">
        <title>The Global Catalogue of Microorganisms (GCM) 10K type strain sequencing project: providing services to taxonomists for standard genome sequencing and annotation.</title>
        <authorList>
            <consortium name="The Broad Institute Genomics Platform"/>
            <consortium name="The Broad Institute Genome Sequencing Center for Infectious Disease"/>
            <person name="Wu L."/>
            <person name="Ma J."/>
        </authorList>
    </citation>
    <scope>NUCLEOTIDE SEQUENCE [LARGE SCALE GENOMIC DNA]</scope>
    <source>
        <strain evidence="9">CGMCC 1.3240</strain>
    </source>
</reference>
<keyword evidence="5" id="KW-0482">Metalloprotease</keyword>
<evidence type="ECO:0000313" key="9">
    <source>
        <dbReference type="Proteomes" id="UP001596047"/>
    </source>
</evidence>
<gene>
    <name evidence="8" type="ORF">ACFPYJ_30785</name>
</gene>
<dbReference type="InterPro" id="IPR051929">
    <property type="entry name" value="VirAsm_ModProt"/>
</dbReference>
<dbReference type="CDD" id="cd08070">
    <property type="entry name" value="MPN_like"/>
    <property type="match status" value="1"/>
</dbReference>
<dbReference type="InterPro" id="IPR037518">
    <property type="entry name" value="MPN"/>
</dbReference>
<dbReference type="RefSeq" id="WP_379192082.1">
    <property type="nucleotide sequence ID" value="NZ_JBHSOW010000125.1"/>
</dbReference>
<evidence type="ECO:0000256" key="5">
    <source>
        <dbReference type="ARBA" id="ARBA00023049"/>
    </source>
</evidence>
<keyword evidence="1" id="KW-0645">Protease</keyword>
<evidence type="ECO:0000259" key="7">
    <source>
        <dbReference type="PROSITE" id="PS50249"/>
    </source>
</evidence>
<dbReference type="PANTHER" id="PTHR34858">
    <property type="entry name" value="CYSO-CYSTEINE PEPTIDASE"/>
    <property type="match status" value="1"/>
</dbReference>
<proteinExistence type="predicted"/>
<dbReference type="PROSITE" id="PS50249">
    <property type="entry name" value="MPN"/>
    <property type="match status" value="1"/>
</dbReference>
<keyword evidence="3" id="KW-0378">Hydrolase</keyword>
<comment type="caution">
    <text evidence="8">The sequence shown here is derived from an EMBL/GenBank/DDBJ whole genome shotgun (WGS) entry which is preliminary data.</text>
</comment>
<keyword evidence="4" id="KW-0862">Zinc</keyword>